<dbReference type="InterPro" id="IPR001584">
    <property type="entry name" value="Integrase_cat-core"/>
</dbReference>
<dbReference type="InterPro" id="IPR036397">
    <property type="entry name" value="RNaseH_sf"/>
</dbReference>
<organism evidence="2 3">
    <name type="scientific">Leptospira santarosai str. MOR084</name>
    <dbReference type="NCBI Taxonomy" id="1049984"/>
    <lineage>
        <taxon>Bacteria</taxon>
        <taxon>Pseudomonadati</taxon>
        <taxon>Spirochaetota</taxon>
        <taxon>Spirochaetia</taxon>
        <taxon>Leptospirales</taxon>
        <taxon>Leptospiraceae</taxon>
        <taxon>Leptospira</taxon>
    </lineage>
</organism>
<accession>A0A0E2BJ49</accession>
<proteinExistence type="predicted"/>
<dbReference type="SUPFAM" id="SSF53098">
    <property type="entry name" value="Ribonuclease H-like"/>
    <property type="match status" value="1"/>
</dbReference>
<gene>
    <name evidence="2" type="ORF">LEP1GSC179_1192</name>
</gene>
<dbReference type="GO" id="GO:0015074">
    <property type="term" value="P:DNA integration"/>
    <property type="evidence" value="ECO:0007669"/>
    <property type="project" value="InterPro"/>
</dbReference>
<evidence type="ECO:0000259" key="1">
    <source>
        <dbReference type="PROSITE" id="PS50994"/>
    </source>
</evidence>
<dbReference type="RefSeq" id="WP_004473427.1">
    <property type="nucleotide sequence ID" value="NZ_AHON02000013.1"/>
</dbReference>
<dbReference type="PROSITE" id="PS50994">
    <property type="entry name" value="INTEGRASE"/>
    <property type="match status" value="1"/>
</dbReference>
<protein>
    <recommendedName>
        <fullName evidence="1">Integrase catalytic domain-containing protein</fullName>
    </recommendedName>
</protein>
<dbReference type="PANTHER" id="PTHR35004">
    <property type="entry name" value="TRANSPOSASE RV3428C-RELATED"/>
    <property type="match status" value="1"/>
</dbReference>
<evidence type="ECO:0000313" key="2">
    <source>
        <dbReference type="EMBL" id="EKO35314.1"/>
    </source>
</evidence>
<sequence>MKALDFSQLGEVFLQWQQATSRFEKGAIIQKACTLFGLSEPALRNRLNQLKSGEQKLLAVSGQENRKSKRRISESEQIQRHEDMIRIMACKYDVAGSTPISTEHAIMKAENLGWIESGKYQNRFLVEREARRLGLDKDSMERRIACVTWKVERPFQVVMVDATPAQCVYLNAKGKASYRPDLRPEDRHFYEDLEKYKLKRIILYCLVDVFSGSFFCYADAPDPRGATSTFGGENSQGYLTLFRYAFLEKDPALIPIPGISHLMNNDHIPVRGLPETVYGDNHSALKTLTPTLERLGSKYEKHFPGNPRAKGYVEARNNWLKRIQAFTNQRLIQDVEQFNEFLYRWMVSHNHKQGYYKKFIEGTRKFPVQTVTAKNLEDALVSHFEREVSEYGTVSIKKQDYFVGSFDTVGRRITIFPQRDGYYAEISGKMIKLDPEGKIRREEGSYENMDNRHAFSETEKEKYRKAVRKKSQEAKNLTTFQDIVPSLPETKAGMKPRMKPAMKTHTPLAPEVIRSIVEAEEYLEEQIGLKLDQLNSEIRKAIKTVLESELEEFGCIHGKTLMDLSNTLKPGSKLK</sequence>
<reference evidence="2" key="1">
    <citation type="submission" date="2012-10" db="EMBL/GenBank/DDBJ databases">
        <authorList>
            <person name="Harkins D.M."/>
            <person name="Durkin A.S."/>
            <person name="Brinkac L.M."/>
            <person name="Haft D.H."/>
            <person name="Selengut J.D."/>
            <person name="Sanka R."/>
            <person name="DePew J."/>
            <person name="Purushe J."/>
            <person name="Matthias M.A."/>
            <person name="Vinetz J.M."/>
            <person name="Sutton G.G."/>
            <person name="Nierman W.C."/>
            <person name="Fouts D.E."/>
        </authorList>
    </citation>
    <scope>NUCLEOTIDE SEQUENCE [LARGE SCALE GENOMIC DNA]</scope>
    <source>
        <strain evidence="2">MOR084</strain>
    </source>
</reference>
<dbReference type="Proteomes" id="UP000006329">
    <property type="component" value="Unassembled WGS sequence"/>
</dbReference>
<dbReference type="Gene3D" id="3.30.420.10">
    <property type="entry name" value="Ribonuclease H-like superfamily/Ribonuclease H"/>
    <property type="match status" value="1"/>
</dbReference>
<comment type="caution">
    <text evidence="2">The sequence shown here is derived from an EMBL/GenBank/DDBJ whole genome shotgun (WGS) entry which is preliminary data.</text>
</comment>
<dbReference type="AlphaFoldDB" id="A0A0E2BJ49"/>
<dbReference type="InterPro" id="IPR012337">
    <property type="entry name" value="RNaseH-like_sf"/>
</dbReference>
<feature type="domain" description="Integrase catalytic" evidence="1">
    <location>
        <begin position="180"/>
        <end position="375"/>
    </location>
</feature>
<evidence type="ECO:0000313" key="3">
    <source>
        <dbReference type="Proteomes" id="UP000006329"/>
    </source>
</evidence>
<dbReference type="PANTHER" id="PTHR35004:SF7">
    <property type="entry name" value="INTEGRASE PROTEIN"/>
    <property type="match status" value="1"/>
</dbReference>
<dbReference type="EMBL" id="AHON02000013">
    <property type="protein sequence ID" value="EKO35314.1"/>
    <property type="molecule type" value="Genomic_DNA"/>
</dbReference>
<name>A0A0E2BJ49_9LEPT</name>
<keyword evidence="3" id="KW-1185">Reference proteome</keyword>
<dbReference type="GO" id="GO:0003676">
    <property type="term" value="F:nucleic acid binding"/>
    <property type="evidence" value="ECO:0007669"/>
    <property type="project" value="InterPro"/>
</dbReference>